<evidence type="ECO:0000313" key="2">
    <source>
        <dbReference type="Proteomes" id="UP000271339"/>
    </source>
</evidence>
<dbReference type="AlphaFoldDB" id="A0A3L9YGX3"/>
<organism evidence="1 2">
    <name type="scientific">Ulvibacter antarcticus</name>
    <dbReference type="NCBI Taxonomy" id="442714"/>
    <lineage>
        <taxon>Bacteria</taxon>
        <taxon>Pseudomonadati</taxon>
        <taxon>Bacteroidota</taxon>
        <taxon>Flavobacteriia</taxon>
        <taxon>Flavobacteriales</taxon>
        <taxon>Flavobacteriaceae</taxon>
        <taxon>Ulvibacter</taxon>
    </lineage>
</organism>
<sequence>MINGRYILIQIVLLFFFFGTISIKAQNIEIGMGFFSPTTEVGEVLYLYDTPNHRKNTVAEQPIDSITFKNWYGNSEIDYAPNWFAPMHQKLDYGIFYIRVKRVGRDYHELVVNEKTGKTAYIESEAGKFVSWPEFLIGMHSIEFISEGQKVYDNPMITSAGKVYERPFFRALYIVGDWIEVIIIDNEGSGEIIRRGWIHWKKDGKLLIRWSLLS</sequence>
<name>A0A3L9YGX3_9FLAO</name>
<comment type="caution">
    <text evidence="1">The sequence shown here is derived from an EMBL/GenBank/DDBJ whole genome shotgun (WGS) entry which is preliminary data.</text>
</comment>
<protein>
    <submittedName>
        <fullName evidence="1">Uncharacterized protein</fullName>
    </submittedName>
</protein>
<dbReference type="Proteomes" id="UP000271339">
    <property type="component" value="Unassembled WGS sequence"/>
</dbReference>
<dbReference type="EMBL" id="REFC01000013">
    <property type="protein sequence ID" value="RMA58807.1"/>
    <property type="molecule type" value="Genomic_DNA"/>
</dbReference>
<dbReference type="OrthoDB" id="1435846at2"/>
<gene>
    <name evidence="1" type="ORF">BXY75_2186</name>
</gene>
<accession>A0A3L9YGX3</accession>
<keyword evidence="2" id="KW-1185">Reference proteome</keyword>
<dbReference type="RefSeq" id="WP_121907746.1">
    <property type="nucleotide sequence ID" value="NZ_REFC01000013.1"/>
</dbReference>
<evidence type="ECO:0000313" key="1">
    <source>
        <dbReference type="EMBL" id="RMA58807.1"/>
    </source>
</evidence>
<reference evidence="1 2" key="1">
    <citation type="submission" date="2018-10" db="EMBL/GenBank/DDBJ databases">
        <title>Genomic Encyclopedia of Archaeal and Bacterial Type Strains, Phase II (KMG-II): from individual species to whole genera.</title>
        <authorList>
            <person name="Goeker M."/>
        </authorList>
    </citation>
    <scope>NUCLEOTIDE SEQUENCE [LARGE SCALE GENOMIC DNA]</scope>
    <source>
        <strain evidence="1 2">DSM 23424</strain>
    </source>
</reference>
<proteinExistence type="predicted"/>